<evidence type="ECO:0000256" key="9">
    <source>
        <dbReference type="ARBA" id="ARBA00022989"/>
    </source>
</evidence>
<keyword evidence="5" id="KW-0813">Transport</keyword>
<keyword evidence="8" id="KW-0375">Hydrogen ion transport</keyword>
<evidence type="ECO:0000256" key="12">
    <source>
        <dbReference type="ARBA" id="ARBA00023310"/>
    </source>
</evidence>
<keyword evidence="15" id="KW-0496">Mitochondrion</keyword>
<evidence type="ECO:0000256" key="5">
    <source>
        <dbReference type="ARBA" id="ARBA00022448"/>
    </source>
</evidence>
<evidence type="ECO:0000256" key="14">
    <source>
        <dbReference type="SAM" id="Phobius"/>
    </source>
</evidence>
<sequence length="224" mass="25970">MMMNLFSSFDPSTNIMNLSINWMSSMIGMMFIPQMYWIILPRLLIIWKLMKNKLHNELKILMKNKNKGTSLIFFSLFSFIMFNNFIGLLPYIFTSSSHLIFTLTLALPFWMSFMMFGWMKKTNHMFAHLVPMNTPNILMPFMVIIESISNLIRALTLSVRLTANMIAGHLLLTLLSSMSNMLSTYMNLMLILIQILLITLESAVSIIQAYVFMILITLYSSEVN</sequence>
<dbReference type="AlphaFoldDB" id="A0A3Q8U9W7"/>
<dbReference type="GO" id="GO:0005743">
    <property type="term" value="C:mitochondrial inner membrane"/>
    <property type="evidence" value="ECO:0007669"/>
    <property type="project" value="UniProtKB-SubCell"/>
</dbReference>
<dbReference type="GO" id="GO:0046933">
    <property type="term" value="F:proton-transporting ATP synthase activity, rotational mechanism"/>
    <property type="evidence" value="ECO:0007669"/>
    <property type="project" value="TreeGrafter"/>
</dbReference>
<feature type="transmembrane region" description="Helical" evidence="14">
    <location>
        <begin position="71"/>
        <end position="93"/>
    </location>
</feature>
<name>A0A3Q8U9W7_9HYME</name>
<comment type="subcellular location">
    <subcellularLocation>
        <location evidence="2">Membrane</location>
        <topology evidence="2">Multi-pass membrane protein</topology>
    </subcellularLocation>
    <subcellularLocation>
        <location evidence="13">Mitochondrion inner membrane</location>
        <topology evidence="13">Multi-pass membrane protein</topology>
    </subcellularLocation>
</comment>
<evidence type="ECO:0000256" key="6">
    <source>
        <dbReference type="ARBA" id="ARBA00022547"/>
    </source>
</evidence>
<feature type="transmembrane region" description="Helical" evidence="14">
    <location>
        <begin position="99"/>
        <end position="119"/>
    </location>
</feature>
<keyword evidence="7 14" id="KW-0812">Transmembrane</keyword>
<comment type="similarity">
    <text evidence="3">Belongs to the ATPase A chain family.</text>
</comment>
<dbReference type="PANTHER" id="PTHR11410:SF0">
    <property type="entry name" value="ATP SYNTHASE SUBUNIT A"/>
    <property type="match status" value="1"/>
</dbReference>
<dbReference type="SUPFAM" id="SSF81336">
    <property type="entry name" value="F1F0 ATP synthase subunit A"/>
    <property type="match status" value="1"/>
</dbReference>
<accession>A0A3Q8U9W7</accession>
<keyword evidence="11 14" id="KW-0472">Membrane</keyword>
<evidence type="ECO:0000256" key="1">
    <source>
        <dbReference type="ARBA" id="ARBA00002070"/>
    </source>
</evidence>
<proteinExistence type="inferred from homology"/>
<comment type="subunit">
    <text evidence="4">F-type ATPases have 2 components, CF(1) - the catalytic core - and CF(0) - the membrane proton channel. CF(1) has five subunits: alpha(3), beta(3), gamma(1), delta(1), epsilon(1). CF(0) has three main subunits: a, b and c.</text>
</comment>
<dbReference type="GO" id="GO:0045259">
    <property type="term" value="C:proton-transporting ATP synthase complex"/>
    <property type="evidence" value="ECO:0007669"/>
    <property type="project" value="UniProtKB-KW"/>
</dbReference>
<keyword evidence="6" id="KW-0138">CF(0)</keyword>
<dbReference type="PRINTS" id="PR00123">
    <property type="entry name" value="ATPASEA"/>
</dbReference>
<dbReference type="Pfam" id="PF00119">
    <property type="entry name" value="ATP-synt_A"/>
    <property type="match status" value="1"/>
</dbReference>
<dbReference type="InterPro" id="IPR023011">
    <property type="entry name" value="ATP_synth_F0_asu_AS"/>
</dbReference>
<dbReference type="CDD" id="cd00310">
    <property type="entry name" value="ATP-synt_Fo_a_6"/>
    <property type="match status" value="1"/>
</dbReference>
<keyword evidence="12" id="KW-0066">ATP synthesis</keyword>
<dbReference type="PROSITE" id="PS00449">
    <property type="entry name" value="ATPASE_A"/>
    <property type="match status" value="1"/>
</dbReference>
<evidence type="ECO:0000256" key="8">
    <source>
        <dbReference type="ARBA" id="ARBA00022781"/>
    </source>
</evidence>
<feature type="transmembrane region" description="Helical" evidence="14">
    <location>
        <begin position="126"/>
        <end position="145"/>
    </location>
</feature>
<geneLocation type="mitochondrion" evidence="15"/>
<feature type="transmembrane region" description="Helical" evidence="14">
    <location>
        <begin position="20"/>
        <end position="50"/>
    </location>
</feature>
<evidence type="ECO:0000256" key="2">
    <source>
        <dbReference type="ARBA" id="ARBA00004141"/>
    </source>
</evidence>
<dbReference type="EMBL" id="MG923484">
    <property type="protein sequence ID" value="AZL93094.1"/>
    <property type="molecule type" value="Genomic_DNA"/>
</dbReference>
<evidence type="ECO:0000256" key="13">
    <source>
        <dbReference type="RuleBase" id="RU004450"/>
    </source>
</evidence>
<organism evidence="15">
    <name type="scientific">Arge similis</name>
    <dbReference type="NCBI Taxonomy" id="621222"/>
    <lineage>
        <taxon>Eukaryota</taxon>
        <taxon>Metazoa</taxon>
        <taxon>Ecdysozoa</taxon>
        <taxon>Arthropoda</taxon>
        <taxon>Hexapoda</taxon>
        <taxon>Insecta</taxon>
        <taxon>Pterygota</taxon>
        <taxon>Neoptera</taxon>
        <taxon>Endopterygota</taxon>
        <taxon>Hymenoptera</taxon>
        <taxon>Tenthredinoidea</taxon>
        <taxon>Argidae</taxon>
        <taxon>Arge</taxon>
    </lineage>
</organism>
<dbReference type="Gene3D" id="1.20.120.220">
    <property type="entry name" value="ATP synthase, F0 complex, subunit A"/>
    <property type="match status" value="1"/>
</dbReference>
<evidence type="ECO:0000256" key="4">
    <source>
        <dbReference type="ARBA" id="ARBA00011648"/>
    </source>
</evidence>
<evidence type="ECO:0000256" key="7">
    <source>
        <dbReference type="ARBA" id="ARBA00022692"/>
    </source>
</evidence>
<dbReference type="InterPro" id="IPR000568">
    <property type="entry name" value="ATP_synth_F0_asu"/>
</dbReference>
<reference evidence="15" key="1">
    <citation type="journal article" date="2018" name="Mol. Phylogenet. Evol.">
        <title>Mitochondrial phylogenomics of the Hymenoptera.</title>
        <authorList>
            <person name="Tang P."/>
            <person name="Zhu J.C."/>
            <person name="Zheng B.Y."/>
            <person name="Wei S.J."/>
            <person name="Sharkey M."/>
            <person name="Chen X.X."/>
            <person name="Vogler A.P."/>
        </authorList>
    </citation>
    <scope>NUCLEOTIDE SEQUENCE</scope>
</reference>
<evidence type="ECO:0000256" key="11">
    <source>
        <dbReference type="ARBA" id="ARBA00023136"/>
    </source>
</evidence>
<keyword evidence="9 14" id="KW-1133">Transmembrane helix</keyword>
<keyword evidence="10" id="KW-0406">Ion transport</keyword>
<evidence type="ECO:0000313" key="15">
    <source>
        <dbReference type="EMBL" id="AZL93094.1"/>
    </source>
</evidence>
<evidence type="ECO:0000256" key="3">
    <source>
        <dbReference type="ARBA" id="ARBA00006810"/>
    </source>
</evidence>
<comment type="function">
    <text evidence="1">Mitochondrial membrane ATP synthase (F(1)F(0) ATP synthase or Complex V) produces ATP from ADP in the presence of a proton gradient across the membrane which is generated by electron transport complexes of the respiratory chain. F-type ATPases consist of two structural domains, F(1) - containing the extramembraneous catalytic core and F(0) - containing the membrane proton channel, linked together by a central stalk and a peripheral stalk. During catalysis, ATP synthesis in the catalytic domain of F(1) is coupled via a rotary mechanism of the central stalk subunits to proton translocation. Key component of the proton channel; it may play a direct role in the translocation of protons across the membrane.</text>
</comment>
<dbReference type="PANTHER" id="PTHR11410">
    <property type="entry name" value="ATP SYNTHASE SUBUNIT A"/>
    <property type="match status" value="1"/>
</dbReference>
<dbReference type="NCBIfam" id="TIGR01131">
    <property type="entry name" value="ATP_synt_6_or_A"/>
    <property type="match status" value="1"/>
</dbReference>
<evidence type="ECO:0000256" key="10">
    <source>
        <dbReference type="ARBA" id="ARBA00023065"/>
    </source>
</evidence>
<protein>
    <recommendedName>
        <fullName evidence="13">ATP synthase subunit a</fullName>
    </recommendedName>
</protein>
<feature type="transmembrane region" description="Helical" evidence="14">
    <location>
        <begin position="157"/>
        <end position="176"/>
    </location>
</feature>
<dbReference type="InterPro" id="IPR035908">
    <property type="entry name" value="F0_ATP_A_sf"/>
</dbReference>
<dbReference type="InterPro" id="IPR045083">
    <property type="entry name" value="ATP_synth_F0_asu_bact/mt"/>
</dbReference>
<gene>
    <name evidence="15" type="primary">atp6</name>
</gene>
<feature type="transmembrane region" description="Helical" evidence="14">
    <location>
        <begin position="188"/>
        <end position="219"/>
    </location>
</feature>